<name>A0ABW5A0F0_9BACL</name>
<dbReference type="EMBL" id="JBHUIO010000011">
    <property type="protein sequence ID" value="MFD2171728.1"/>
    <property type="molecule type" value="Genomic_DNA"/>
</dbReference>
<feature type="transmembrane region" description="Helical" evidence="1">
    <location>
        <begin position="48"/>
        <end position="70"/>
    </location>
</feature>
<protein>
    <recommendedName>
        <fullName evidence="4">DUF304 domain-containing protein</fullName>
    </recommendedName>
</protein>
<keyword evidence="1" id="KW-0812">Transmembrane</keyword>
<evidence type="ECO:0008006" key="4">
    <source>
        <dbReference type="Google" id="ProtNLM"/>
    </source>
</evidence>
<evidence type="ECO:0000313" key="3">
    <source>
        <dbReference type="Proteomes" id="UP001597343"/>
    </source>
</evidence>
<sequence>MIQDVQRRAASWQAKRDRMKRVVLGSATVVLAVLTSIVWNLLHQSEIAWLPTILVGALGLGTFLFTLSAYTNISLVTMYYTACAHLVEGSDQLELITGTIEEVHAVNVPAIGRLHQITLNVAGQKVRYYVPGKLLSGLHRHQRIRALTHELFAVRVETVDFDRAPGESTWTA</sequence>
<dbReference type="Proteomes" id="UP001597343">
    <property type="component" value="Unassembled WGS sequence"/>
</dbReference>
<keyword evidence="3" id="KW-1185">Reference proteome</keyword>
<comment type="caution">
    <text evidence="2">The sequence shown here is derived from an EMBL/GenBank/DDBJ whole genome shotgun (WGS) entry which is preliminary data.</text>
</comment>
<reference evidence="3" key="1">
    <citation type="journal article" date="2019" name="Int. J. Syst. Evol. Microbiol.">
        <title>The Global Catalogue of Microorganisms (GCM) 10K type strain sequencing project: providing services to taxonomists for standard genome sequencing and annotation.</title>
        <authorList>
            <consortium name="The Broad Institute Genomics Platform"/>
            <consortium name="The Broad Institute Genome Sequencing Center for Infectious Disease"/>
            <person name="Wu L."/>
            <person name="Ma J."/>
        </authorList>
    </citation>
    <scope>NUCLEOTIDE SEQUENCE [LARGE SCALE GENOMIC DNA]</scope>
    <source>
        <strain evidence="3">CGMCC 1.13574</strain>
    </source>
</reference>
<proteinExistence type="predicted"/>
<gene>
    <name evidence="2" type="ORF">ACFSOY_17335</name>
</gene>
<feature type="transmembrane region" description="Helical" evidence="1">
    <location>
        <begin position="21"/>
        <end position="42"/>
    </location>
</feature>
<dbReference type="RefSeq" id="WP_386048778.1">
    <property type="nucleotide sequence ID" value="NZ_JBHUIO010000011.1"/>
</dbReference>
<evidence type="ECO:0000313" key="2">
    <source>
        <dbReference type="EMBL" id="MFD2171728.1"/>
    </source>
</evidence>
<accession>A0ABW5A0F0</accession>
<keyword evidence="1" id="KW-1133">Transmembrane helix</keyword>
<organism evidence="2 3">
    <name type="scientific">Tumebacillus lipolyticus</name>
    <dbReference type="NCBI Taxonomy" id="1280370"/>
    <lineage>
        <taxon>Bacteria</taxon>
        <taxon>Bacillati</taxon>
        <taxon>Bacillota</taxon>
        <taxon>Bacilli</taxon>
        <taxon>Bacillales</taxon>
        <taxon>Alicyclobacillaceae</taxon>
        <taxon>Tumebacillus</taxon>
    </lineage>
</organism>
<evidence type="ECO:0000256" key="1">
    <source>
        <dbReference type="SAM" id="Phobius"/>
    </source>
</evidence>
<keyword evidence="1" id="KW-0472">Membrane</keyword>